<accession>A0ACC0N5L6</accession>
<comment type="caution">
    <text evidence="1">The sequence shown here is derived from an EMBL/GenBank/DDBJ whole genome shotgun (WGS) entry which is preliminary data.</text>
</comment>
<name>A0ACC0N5L6_RHOML</name>
<evidence type="ECO:0000313" key="1">
    <source>
        <dbReference type="EMBL" id="KAI8548179.1"/>
    </source>
</evidence>
<dbReference type="Proteomes" id="UP001062846">
    <property type="component" value="Chromosome 7"/>
</dbReference>
<gene>
    <name evidence="1" type="ORF">RHMOL_Rhmol07G0252600</name>
</gene>
<reference evidence="1" key="1">
    <citation type="submission" date="2022-02" db="EMBL/GenBank/DDBJ databases">
        <title>Plant Genome Project.</title>
        <authorList>
            <person name="Zhang R.-G."/>
        </authorList>
    </citation>
    <scope>NUCLEOTIDE SEQUENCE</scope>
    <source>
        <strain evidence="1">AT1</strain>
    </source>
</reference>
<organism evidence="1 2">
    <name type="scientific">Rhododendron molle</name>
    <name type="common">Chinese azalea</name>
    <name type="synonym">Azalea mollis</name>
    <dbReference type="NCBI Taxonomy" id="49168"/>
    <lineage>
        <taxon>Eukaryota</taxon>
        <taxon>Viridiplantae</taxon>
        <taxon>Streptophyta</taxon>
        <taxon>Embryophyta</taxon>
        <taxon>Tracheophyta</taxon>
        <taxon>Spermatophyta</taxon>
        <taxon>Magnoliopsida</taxon>
        <taxon>eudicotyledons</taxon>
        <taxon>Gunneridae</taxon>
        <taxon>Pentapetalae</taxon>
        <taxon>asterids</taxon>
        <taxon>Ericales</taxon>
        <taxon>Ericaceae</taxon>
        <taxon>Ericoideae</taxon>
        <taxon>Rhodoreae</taxon>
        <taxon>Rhododendron</taxon>
    </lineage>
</organism>
<keyword evidence="2" id="KW-1185">Reference proteome</keyword>
<sequence length="88" mass="10438">MLGLISLIKLKGNESEEALEDKHAKLELIPNSIGIYARTTQEYREAQADRDHYKETLIDMIIDDKRINKRLIHDDKILMRWVNREECE</sequence>
<proteinExistence type="predicted"/>
<evidence type="ECO:0000313" key="2">
    <source>
        <dbReference type="Proteomes" id="UP001062846"/>
    </source>
</evidence>
<protein>
    <submittedName>
        <fullName evidence="1">Uncharacterized protein</fullName>
    </submittedName>
</protein>
<dbReference type="EMBL" id="CM046394">
    <property type="protein sequence ID" value="KAI8548179.1"/>
    <property type="molecule type" value="Genomic_DNA"/>
</dbReference>